<dbReference type="InterPro" id="IPR047211">
    <property type="entry name" value="POXB-like"/>
</dbReference>
<evidence type="ECO:0008006" key="3">
    <source>
        <dbReference type="Google" id="ProtNLM"/>
    </source>
</evidence>
<reference evidence="2" key="1">
    <citation type="journal article" date="2019" name="Int. J. Syst. Evol. Microbiol.">
        <title>The Global Catalogue of Microorganisms (GCM) 10K type strain sequencing project: providing services to taxonomists for standard genome sequencing and annotation.</title>
        <authorList>
            <consortium name="The Broad Institute Genomics Platform"/>
            <consortium name="The Broad Institute Genome Sequencing Center for Infectious Disease"/>
            <person name="Wu L."/>
            <person name="Ma J."/>
        </authorList>
    </citation>
    <scope>NUCLEOTIDE SEQUENCE [LARGE SCALE GENOMIC DNA]</scope>
    <source>
        <strain evidence="2">NBRC 112299</strain>
    </source>
</reference>
<evidence type="ECO:0000313" key="2">
    <source>
        <dbReference type="Proteomes" id="UP001157125"/>
    </source>
</evidence>
<evidence type="ECO:0000313" key="1">
    <source>
        <dbReference type="EMBL" id="GMA33998.1"/>
    </source>
</evidence>
<dbReference type="PANTHER" id="PTHR42981:SF2">
    <property type="entry name" value="PYRUVATE DEHYDROGENASE [UBIQUINONE]"/>
    <property type="match status" value="1"/>
</dbReference>
<gene>
    <name evidence="1" type="ORF">GCM10025876_02020</name>
</gene>
<dbReference type="EMBL" id="BSUN01000001">
    <property type="protein sequence ID" value="GMA33998.1"/>
    <property type="molecule type" value="Genomic_DNA"/>
</dbReference>
<dbReference type="SUPFAM" id="SSF52518">
    <property type="entry name" value="Thiamin diphosphate-binding fold (THDP-binding)"/>
    <property type="match status" value="1"/>
</dbReference>
<comment type="caution">
    <text evidence="1">The sequence shown here is derived from an EMBL/GenBank/DDBJ whole genome shotgun (WGS) entry which is preliminary data.</text>
</comment>
<dbReference type="InterPro" id="IPR029061">
    <property type="entry name" value="THDP-binding"/>
</dbReference>
<dbReference type="Gene3D" id="3.40.50.970">
    <property type="match status" value="1"/>
</dbReference>
<sequence length="110" mass="11756">MGLTGIRVEDPADLEAAVVRMLATEGPVVLDVVTAREELSLPPAIEAAQARGFALWALRTVMSGRGDEPTRPRRHQCVAPAHEPQGPQALAHLSHVRLPWHSTAAAARSS</sequence>
<proteinExistence type="predicted"/>
<name>A0ABQ6I845_9MICO</name>
<protein>
    <recommendedName>
        <fullName evidence="3">Thiamine pyrophosphate enzyme TPP-binding domain-containing protein</fullName>
    </recommendedName>
</protein>
<dbReference type="PANTHER" id="PTHR42981">
    <property type="entry name" value="PYRUVATE DEHYDROGENASE [UBIQUINONE]"/>
    <property type="match status" value="1"/>
</dbReference>
<organism evidence="1 2">
    <name type="scientific">Demequina litorisediminis</name>
    <dbReference type="NCBI Taxonomy" id="1849022"/>
    <lineage>
        <taxon>Bacteria</taxon>
        <taxon>Bacillati</taxon>
        <taxon>Actinomycetota</taxon>
        <taxon>Actinomycetes</taxon>
        <taxon>Micrococcales</taxon>
        <taxon>Demequinaceae</taxon>
        <taxon>Demequina</taxon>
    </lineage>
</organism>
<dbReference type="Proteomes" id="UP001157125">
    <property type="component" value="Unassembled WGS sequence"/>
</dbReference>
<accession>A0ABQ6I845</accession>
<keyword evidence="2" id="KW-1185">Reference proteome</keyword>